<sequence>MTTPIIEARGLTHIYSVRSGLIGRARPLRALHDVSLSIGEGEILGVVGESGCGKSTLARILLGLETPTAGEVLLEGRPIASYPRRERALAVQPVFQDPYGSLNPSMSVEDLIALPLHIHSIGPKHERQQKVARIADQVGLPRRALAANPSQLSGGQRQRVAIARALVAGPRLVICDEPTSALDVSVQAQILNLLLDLRAEHRIAMLFISHNLSVIEYMTDRMMVMYLGRVVESGSTKETFAAPSHPYTAVLKEAVFTPDDENGVPDLGLRGNFPNAMDIPSGCVFHPRCPVARAECATIYPTLERHGASDHRSACLFPLNAPEGVRHDTPAEASPSA</sequence>
<gene>
    <name evidence="7" type="ORF">GCM10011385_19910</name>
</gene>
<evidence type="ECO:0000256" key="3">
    <source>
        <dbReference type="ARBA" id="ARBA00022448"/>
    </source>
</evidence>
<dbReference type="PROSITE" id="PS00211">
    <property type="entry name" value="ABC_TRANSPORTER_1"/>
    <property type="match status" value="1"/>
</dbReference>
<dbReference type="InterPro" id="IPR013563">
    <property type="entry name" value="Oligopep_ABC_C"/>
</dbReference>
<dbReference type="Gene3D" id="3.40.50.300">
    <property type="entry name" value="P-loop containing nucleotide triphosphate hydrolases"/>
    <property type="match status" value="1"/>
</dbReference>
<dbReference type="AlphaFoldDB" id="A0A916W4R0"/>
<keyword evidence="8" id="KW-1185">Reference proteome</keyword>
<dbReference type="PANTHER" id="PTHR43776">
    <property type="entry name" value="TRANSPORT ATP-BINDING PROTEIN"/>
    <property type="match status" value="1"/>
</dbReference>
<organism evidence="7 8">
    <name type="scientific">Nitratireductor aestuarii</name>
    <dbReference type="NCBI Taxonomy" id="1735103"/>
    <lineage>
        <taxon>Bacteria</taxon>
        <taxon>Pseudomonadati</taxon>
        <taxon>Pseudomonadota</taxon>
        <taxon>Alphaproteobacteria</taxon>
        <taxon>Hyphomicrobiales</taxon>
        <taxon>Phyllobacteriaceae</taxon>
        <taxon>Nitratireductor</taxon>
    </lineage>
</organism>
<dbReference type="GO" id="GO:0005524">
    <property type="term" value="F:ATP binding"/>
    <property type="evidence" value="ECO:0007669"/>
    <property type="project" value="UniProtKB-KW"/>
</dbReference>
<dbReference type="Pfam" id="PF08352">
    <property type="entry name" value="oligo_HPY"/>
    <property type="match status" value="1"/>
</dbReference>
<reference evidence="7" key="2">
    <citation type="submission" date="2020-09" db="EMBL/GenBank/DDBJ databases">
        <authorList>
            <person name="Sun Q."/>
            <person name="Zhou Y."/>
        </authorList>
    </citation>
    <scope>NUCLEOTIDE SEQUENCE</scope>
    <source>
        <strain evidence="7">CGMCC 1.15320</strain>
    </source>
</reference>
<dbReference type="SUPFAM" id="SSF52540">
    <property type="entry name" value="P-loop containing nucleoside triphosphate hydrolases"/>
    <property type="match status" value="1"/>
</dbReference>
<dbReference type="GO" id="GO:0005886">
    <property type="term" value="C:plasma membrane"/>
    <property type="evidence" value="ECO:0007669"/>
    <property type="project" value="UniProtKB-SubCell"/>
</dbReference>
<protein>
    <submittedName>
        <fullName evidence="7">Peptide ABC transporter ATP-binding protein</fullName>
    </submittedName>
</protein>
<dbReference type="FunFam" id="3.40.50.300:FF:000016">
    <property type="entry name" value="Oligopeptide ABC transporter ATP-binding component"/>
    <property type="match status" value="1"/>
</dbReference>
<comment type="caution">
    <text evidence="7">The sequence shown here is derived from an EMBL/GenBank/DDBJ whole genome shotgun (WGS) entry which is preliminary data.</text>
</comment>
<dbReference type="GO" id="GO:0055085">
    <property type="term" value="P:transmembrane transport"/>
    <property type="evidence" value="ECO:0007669"/>
    <property type="project" value="UniProtKB-ARBA"/>
</dbReference>
<dbReference type="SMART" id="SM00382">
    <property type="entry name" value="AAA"/>
    <property type="match status" value="1"/>
</dbReference>
<dbReference type="PANTHER" id="PTHR43776:SF8">
    <property type="entry name" value="ABC TRANSPORTER, ATP-BINDING PROTEIN"/>
    <property type="match status" value="1"/>
</dbReference>
<dbReference type="GO" id="GO:0016887">
    <property type="term" value="F:ATP hydrolysis activity"/>
    <property type="evidence" value="ECO:0007669"/>
    <property type="project" value="InterPro"/>
</dbReference>
<comment type="subcellular location">
    <subcellularLocation>
        <location evidence="1">Cell inner membrane</location>
        <topology evidence="1">Peripheral membrane protein</topology>
    </subcellularLocation>
</comment>
<dbReference type="InterPro" id="IPR050319">
    <property type="entry name" value="ABC_transp_ATP-bind"/>
</dbReference>
<dbReference type="Pfam" id="PF00005">
    <property type="entry name" value="ABC_tran"/>
    <property type="match status" value="1"/>
</dbReference>
<reference evidence="7" key="1">
    <citation type="journal article" date="2014" name="Int. J. Syst. Evol. Microbiol.">
        <title>Complete genome sequence of Corynebacterium casei LMG S-19264T (=DSM 44701T), isolated from a smear-ripened cheese.</title>
        <authorList>
            <consortium name="US DOE Joint Genome Institute (JGI-PGF)"/>
            <person name="Walter F."/>
            <person name="Albersmeier A."/>
            <person name="Kalinowski J."/>
            <person name="Ruckert C."/>
        </authorList>
    </citation>
    <scope>NUCLEOTIDE SEQUENCE</scope>
    <source>
        <strain evidence="7">CGMCC 1.15320</strain>
    </source>
</reference>
<evidence type="ECO:0000256" key="2">
    <source>
        <dbReference type="ARBA" id="ARBA00005417"/>
    </source>
</evidence>
<dbReference type="Proteomes" id="UP000636264">
    <property type="component" value="Unassembled WGS sequence"/>
</dbReference>
<evidence type="ECO:0000313" key="7">
    <source>
        <dbReference type="EMBL" id="GGA66011.1"/>
    </source>
</evidence>
<evidence type="ECO:0000256" key="1">
    <source>
        <dbReference type="ARBA" id="ARBA00004417"/>
    </source>
</evidence>
<evidence type="ECO:0000256" key="5">
    <source>
        <dbReference type="ARBA" id="ARBA00022840"/>
    </source>
</evidence>
<evidence type="ECO:0000313" key="8">
    <source>
        <dbReference type="Proteomes" id="UP000636264"/>
    </source>
</evidence>
<dbReference type="PROSITE" id="PS50893">
    <property type="entry name" value="ABC_TRANSPORTER_2"/>
    <property type="match status" value="1"/>
</dbReference>
<evidence type="ECO:0000259" key="6">
    <source>
        <dbReference type="PROSITE" id="PS50893"/>
    </source>
</evidence>
<comment type="similarity">
    <text evidence="2">Belongs to the ABC transporter superfamily.</text>
</comment>
<dbReference type="CDD" id="cd03257">
    <property type="entry name" value="ABC_NikE_OppD_transporters"/>
    <property type="match status" value="1"/>
</dbReference>
<feature type="domain" description="ABC transporter" evidence="6">
    <location>
        <begin position="12"/>
        <end position="252"/>
    </location>
</feature>
<dbReference type="InterPro" id="IPR003439">
    <property type="entry name" value="ABC_transporter-like_ATP-bd"/>
</dbReference>
<keyword evidence="3" id="KW-0813">Transport</keyword>
<dbReference type="InterPro" id="IPR027417">
    <property type="entry name" value="P-loop_NTPase"/>
</dbReference>
<dbReference type="GO" id="GO:0015833">
    <property type="term" value="P:peptide transport"/>
    <property type="evidence" value="ECO:0007669"/>
    <property type="project" value="InterPro"/>
</dbReference>
<name>A0A916W4R0_9HYPH</name>
<dbReference type="NCBIfam" id="TIGR01727">
    <property type="entry name" value="oligo_HPY"/>
    <property type="match status" value="1"/>
</dbReference>
<keyword evidence="5 7" id="KW-0067">ATP-binding</keyword>
<dbReference type="RefSeq" id="WP_188720907.1">
    <property type="nucleotide sequence ID" value="NZ_BMIF01000005.1"/>
</dbReference>
<accession>A0A916W4R0</accession>
<proteinExistence type="inferred from homology"/>
<evidence type="ECO:0000256" key="4">
    <source>
        <dbReference type="ARBA" id="ARBA00022741"/>
    </source>
</evidence>
<dbReference type="InterPro" id="IPR017871">
    <property type="entry name" value="ABC_transporter-like_CS"/>
</dbReference>
<dbReference type="InterPro" id="IPR003593">
    <property type="entry name" value="AAA+_ATPase"/>
</dbReference>
<keyword evidence="4" id="KW-0547">Nucleotide-binding</keyword>
<dbReference type="EMBL" id="BMIF01000005">
    <property type="protein sequence ID" value="GGA66011.1"/>
    <property type="molecule type" value="Genomic_DNA"/>
</dbReference>